<evidence type="ECO:0000259" key="1">
    <source>
        <dbReference type="Pfam" id="PF02541"/>
    </source>
</evidence>
<organism evidence="2 3">
    <name type="scientific">Eiseniibacteriota bacterium</name>
    <dbReference type="NCBI Taxonomy" id="2212470"/>
    <lineage>
        <taxon>Bacteria</taxon>
        <taxon>Candidatus Eiseniibacteriota</taxon>
    </lineage>
</organism>
<dbReference type="GO" id="GO:0016462">
    <property type="term" value="F:pyrophosphatase activity"/>
    <property type="evidence" value="ECO:0007669"/>
    <property type="project" value="TreeGrafter"/>
</dbReference>
<evidence type="ECO:0000313" key="3">
    <source>
        <dbReference type="Proteomes" id="UP000319771"/>
    </source>
</evidence>
<dbReference type="EMBL" id="VBPB01000032">
    <property type="protein sequence ID" value="TMQ73925.1"/>
    <property type="molecule type" value="Genomic_DNA"/>
</dbReference>
<dbReference type="InterPro" id="IPR003695">
    <property type="entry name" value="Ppx_GppA_N"/>
</dbReference>
<dbReference type="Proteomes" id="UP000319771">
    <property type="component" value="Unassembled WGS sequence"/>
</dbReference>
<dbReference type="AlphaFoldDB" id="A0A538UDE0"/>
<comment type="caution">
    <text evidence="2">The sequence shown here is derived from an EMBL/GenBank/DDBJ whole genome shotgun (WGS) entry which is preliminary data.</text>
</comment>
<dbReference type="PANTHER" id="PTHR30005">
    <property type="entry name" value="EXOPOLYPHOSPHATASE"/>
    <property type="match status" value="1"/>
</dbReference>
<evidence type="ECO:0000313" key="2">
    <source>
        <dbReference type="EMBL" id="TMQ73925.1"/>
    </source>
</evidence>
<sequence length="307" mass="32355">RLLVADIRSGAGPRELLTVSRAGEPCRLGRGLGRSGEVDEEMADRAATLAAEFARRARSLGARHIVLGATAALREAANRVSVVGLIEQRSGVRVRILSGQDEARLVYQAVVLGLREVARRSPCVVFDLGGGSTEVVSGLGTESGRWASIPLGAVSLTERFVRTDPVGPAELAAIAAAVKESLMQHCASMPEVTPILAGVGGTVTVLASLDRQLATYDPSSIEGWLIESSRLNGLIDRVASSTGRSREDWPVMGTGRSDILVAGVMVVRQLAERFRSRGLLCSTQGLRYGLARLAAAEAAKSPGGEHR</sequence>
<dbReference type="InterPro" id="IPR050273">
    <property type="entry name" value="GppA/Ppx_hydrolase"/>
</dbReference>
<dbReference type="CDD" id="cd24054">
    <property type="entry name" value="ASKHA_NBD_AaPPX-GppA_MtPPX2-like"/>
    <property type="match status" value="1"/>
</dbReference>
<protein>
    <recommendedName>
        <fullName evidence="1">Ppx/GppA phosphatase N-terminal domain-containing protein</fullName>
    </recommendedName>
</protein>
<feature type="non-terminal residue" evidence="2">
    <location>
        <position position="1"/>
    </location>
</feature>
<dbReference type="PANTHER" id="PTHR30005:SF0">
    <property type="entry name" value="RETROGRADE REGULATION PROTEIN 2"/>
    <property type="match status" value="1"/>
</dbReference>
<dbReference type="InterPro" id="IPR043129">
    <property type="entry name" value="ATPase_NBD"/>
</dbReference>
<dbReference type="Gene3D" id="3.30.420.150">
    <property type="entry name" value="Exopolyphosphatase. Domain 2"/>
    <property type="match status" value="1"/>
</dbReference>
<reference evidence="2 3" key="1">
    <citation type="journal article" date="2019" name="Nat. Microbiol.">
        <title>Mediterranean grassland soil C-N compound turnover is dependent on rainfall and depth, and is mediated by genomically divergent microorganisms.</title>
        <authorList>
            <person name="Diamond S."/>
            <person name="Andeer P.F."/>
            <person name="Li Z."/>
            <person name="Crits-Christoph A."/>
            <person name="Burstein D."/>
            <person name="Anantharaman K."/>
            <person name="Lane K.R."/>
            <person name="Thomas B.C."/>
            <person name="Pan C."/>
            <person name="Northen T.R."/>
            <person name="Banfield J.F."/>
        </authorList>
    </citation>
    <scope>NUCLEOTIDE SEQUENCE [LARGE SCALE GENOMIC DNA]</scope>
    <source>
        <strain evidence="2">WS_11</strain>
    </source>
</reference>
<dbReference type="Gene3D" id="3.30.420.40">
    <property type="match status" value="1"/>
</dbReference>
<name>A0A538UDE0_UNCEI</name>
<dbReference type="SUPFAM" id="SSF53067">
    <property type="entry name" value="Actin-like ATPase domain"/>
    <property type="match status" value="2"/>
</dbReference>
<feature type="domain" description="Ppx/GppA phosphatase N-terminal" evidence="1">
    <location>
        <begin position="4"/>
        <end position="290"/>
    </location>
</feature>
<accession>A0A538UDE0</accession>
<proteinExistence type="predicted"/>
<gene>
    <name evidence="2" type="ORF">E6K81_02285</name>
</gene>
<dbReference type="Pfam" id="PF02541">
    <property type="entry name" value="Ppx-GppA"/>
    <property type="match status" value="1"/>
</dbReference>